<dbReference type="RefSeq" id="WP_110022735.1">
    <property type="nucleotide sequence ID" value="NZ_PDNZ01000003.1"/>
</dbReference>
<proteinExistence type="predicted"/>
<feature type="transmembrane region" description="Helical" evidence="1">
    <location>
        <begin position="12"/>
        <end position="29"/>
    </location>
</feature>
<evidence type="ECO:0000256" key="1">
    <source>
        <dbReference type="SAM" id="Phobius"/>
    </source>
</evidence>
<gene>
    <name evidence="2" type="ORF">CR164_04415</name>
</gene>
<keyword evidence="3" id="KW-1185">Reference proteome</keyword>
<accession>A0A317T9U8</accession>
<sequence>MEQVISLLVENPLYLVIAVILSIVVLLLFLRKILKLLVIIAAVGILYVAYLYWSGENIPEVVKGIEQVLDRALQKGVEFLKQFADQQ</sequence>
<evidence type="ECO:0000313" key="2">
    <source>
        <dbReference type="EMBL" id="PWW82261.1"/>
    </source>
</evidence>
<protein>
    <submittedName>
        <fullName evidence="2">Uncharacterized protein</fullName>
    </submittedName>
</protein>
<name>A0A317T9U8_9CHLB</name>
<organism evidence="2 3">
    <name type="scientific">Prosthecochloris marina</name>
    <dbReference type="NCBI Taxonomy" id="2017681"/>
    <lineage>
        <taxon>Bacteria</taxon>
        <taxon>Pseudomonadati</taxon>
        <taxon>Chlorobiota</taxon>
        <taxon>Chlorobiia</taxon>
        <taxon>Chlorobiales</taxon>
        <taxon>Chlorobiaceae</taxon>
        <taxon>Prosthecochloris</taxon>
    </lineage>
</organism>
<keyword evidence="1" id="KW-0812">Transmembrane</keyword>
<comment type="caution">
    <text evidence="2">The sequence shown here is derived from an EMBL/GenBank/DDBJ whole genome shotgun (WGS) entry which is preliminary data.</text>
</comment>
<feature type="transmembrane region" description="Helical" evidence="1">
    <location>
        <begin position="36"/>
        <end position="53"/>
    </location>
</feature>
<reference evidence="3" key="1">
    <citation type="submission" date="2017-10" db="EMBL/GenBank/DDBJ databases">
        <authorList>
            <person name="Gaisin V.A."/>
            <person name="Rysina M.S."/>
            <person name="Grouzdev D.S."/>
        </authorList>
    </citation>
    <scope>NUCLEOTIDE SEQUENCE [LARGE SCALE GENOMIC DNA]</scope>
    <source>
        <strain evidence="3">V1</strain>
    </source>
</reference>
<keyword evidence="1" id="KW-1133">Transmembrane helix</keyword>
<dbReference type="EMBL" id="PDNZ01000003">
    <property type="protein sequence ID" value="PWW82261.1"/>
    <property type="molecule type" value="Genomic_DNA"/>
</dbReference>
<evidence type="ECO:0000313" key="3">
    <source>
        <dbReference type="Proteomes" id="UP000246278"/>
    </source>
</evidence>
<keyword evidence="1" id="KW-0472">Membrane</keyword>
<dbReference type="AlphaFoldDB" id="A0A317T9U8"/>
<dbReference type="Proteomes" id="UP000246278">
    <property type="component" value="Unassembled WGS sequence"/>
</dbReference>